<name>A0ABT8H4D7_9ACTN</name>
<dbReference type="RefSeq" id="WP_301163013.1">
    <property type="nucleotide sequence ID" value="NZ_JAUHTB010000022.1"/>
</dbReference>
<organism evidence="1 2">
    <name type="scientific">Dietzia maris</name>
    <dbReference type="NCBI Taxonomy" id="37915"/>
    <lineage>
        <taxon>Bacteria</taxon>
        <taxon>Bacillati</taxon>
        <taxon>Actinomycetota</taxon>
        <taxon>Actinomycetes</taxon>
        <taxon>Mycobacteriales</taxon>
        <taxon>Dietziaceae</taxon>
        <taxon>Dietzia</taxon>
    </lineage>
</organism>
<comment type="caution">
    <text evidence="1">The sequence shown here is derived from an EMBL/GenBank/DDBJ whole genome shotgun (WGS) entry which is preliminary data.</text>
</comment>
<reference evidence="1 2" key="1">
    <citation type="submission" date="2023-07" db="EMBL/GenBank/DDBJ databases">
        <title>Strategy for survival of the halotoleranting strain Dietzia MX2 from the Yakshinskoe mineral salts deposit.</title>
        <authorList>
            <person name="Kharitonova M.A."/>
            <person name="Kupriyanova-Ashina F.G."/>
            <person name="Shakirov T.R."/>
            <person name="Vafina M.S."/>
            <person name="Ilinskaya O.N."/>
        </authorList>
    </citation>
    <scope>NUCLEOTIDE SEQUENCE [LARGE SCALE GENOMIC DNA]</scope>
    <source>
        <strain evidence="1 2">MX2</strain>
    </source>
</reference>
<evidence type="ECO:0000313" key="1">
    <source>
        <dbReference type="EMBL" id="MDN4507340.1"/>
    </source>
</evidence>
<evidence type="ECO:0008006" key="3">
    <source>
        <dbReference type="Google" id="ProtNLM"/>
    </source>
</evidence>
<proteinExistence type="predicted"/>
<sequence length="282" mass="30040">MNSPGGGSGDLLVSARSALLDAAEALSEHRESLVLIGAQAVYLRTGGLRVALAEATKDSDVALDPRTVADEPLIDDAMTRAGFYRSDQPGSWLNREGIPVDLMVPEELAGGGGRGARGARIPPHSKHAARRARGLEACLVDNEQMDVPALDPREKRRARLRVAGPAALLVAKLHKIAERVDAPHRLNDKDAHDAYRLLQAFGTHDLATVFSQLRTHELSAAATEDALGFLDELFARSPEALGSAMAGRAEEGIGEPEQVAVAAYFLARDLLLELGERPTSGP</sequence>
<dbReference type="Proteomes" id="UP001172702">
    <property type="component" value="Unassembled WGS sequence"/>
</dbReference>
<gene>
    <name evidence="1" type="ORF">QYF62_14930</name>
</gene>
<protein>
    <recommendedName>
        <fullName evidence="3">Nucleotidyltransferase</fullName>
    </recommendedName>
</protein>
<evidence type="ECO:0000313" key="2">
    <source>
        <dbReference type="Proteomes" id="UP001172702"/>
    </source>
</evidence>
<keyword evidence="2" id="KW-1185">Reference proteome</keyword>
<accession>A0ABT8H4D7</accession>
<dbReference type="EMBL" id="JAUHTB010000022">
    <property type="protein sequence ID" value="MDN4507340.1"/>
    <property type="molecule type" value="Genomic_DNA"/>
</dbReference>